<name>A0A4V5ZQG2_9GAMM</name>
<dbReference type="PANTHER" id="PTHR38104:SF1">
    <property type="entry name" value="ANTI-SIGMA-E FACTOR RSEA"/>
    <property type="match status" value="1"/>
</dbReference>
<evidence type="ECO:0000259" key="2">
    <source>
        <dbReference type="Pfam" id="PF03872"/>
    </source>
</evidence>
<keyword evidence="4" id="KW-1185">Reference proteome</keyword>
<feature type="region of interest" description="Disordered" evidence="1">
    <location>
        <begin position="266"/>
        <end position="292"/>
    </location>
</feature>
<dbReference type="Gene3D" id="1.10.10.880">
    <property type="entry name" value="Anti sigma-E protein RseA, N-terminal domain"/>
    <property type="match status" value="1"/>
</dbReference>
<feature type="compositionally biased region" description="Low complexity" evidence="1">
    <location>
        <begin position="183"/>
        <end position="193"/>
    </location>
</feature>
<evidence type="ECO:0000256" key="1">
    <source>
        <dbReference type="SAM" id="MobiDB-lite"/>
    </source>
</evidence>
<dbReference type="CDD" id="cd16328">
    <property type="entry name" value="RseA_N"/>
    <property type="match status" value="1"/>
</dbReference>
<dbReference type="OrthoDB" id="5298512at2"/>
<protein>
    <recommendedName>
        <fullName evidence="2">Anti sigma-E protein RseA N-terminal domain-containing protein</fullName>
    </recommendedName>
</protein>
<organism evidence="3 4">
    <name type="scientific">Luteimonas gilva</name>
    <dbReference type="NCBI Taxonomy" id="2572684"/>
    <lineage>
        <taxon>Bacteria</taxon>
        <taxon>Pseudomonadati</taxon>
        <taxon>Pseudomonadota</taxon>
        <taxon>Gammaproteobacteria</taxon>
        <taxon>Lysobacterales</taxon>
        <taxon>Lysobacteraceae</taxon>
        <taxon>Luteimonas</taxon>
    </lineage>
</organism>
<dbReference type="SUPFAM" id="SSF89069">
    <property type="entry name" value="N-terminal, cytoplasmic domain of anti-sigmaE factor RseA"/>
    <property type="match status" value="1"/>
</dbReference>
<dbReference type="EMBL" id="SZUA01000001">
    <property type="protein sequence ID" value="TKR32943.1"/>
    <property type="molecule type" value="Genomic_DNA"/>
</dbReference>
<dbReference type="InterPro" id="IPR036147">
    <property type="entry name" value="Anti-sigma_E_RseA_N_sf"/>
</dbReference>
<gene>
    <name evidence="3" type="ORF">FCE95_01045</name>
</gene>
<accession>A0A4V5ZQG2</accession>
<dbReference type="GO" id="GO:0016989">
    <property type="term" value="F:sigma factor antagonist activity"/>
    <property type="evidence" value="ECO:0007669"/>
    <property type="project" value="InterPro"/>
</dbReference>
<dbReference type="InterPro" id="IPR052383">
    <property type="entry name" value="Anti-sigma-E_RseA-like"/>
</dbReference>
<evidence type="ECO:0000313" key="4">
    <source>
        <dbReference type="Proteomes" id="UP000308707"/>
    </source>
</evidence>
<feature type="region of interest" description="Disordered" evidence="1">
    <location>
        <begin position="227"/>
        <end position="252"/>
    </location>
</feature>
<dbReference type="RefSeq" id="WP_137265152.1">
    <property type="nucleotide sequence ID" value="NZ_SZUA01000001.1"/>
</dbReference>
<proteinExistence type="predicted"/>
<evidence type="ECO:0000313" key="3">
    <source>
        <dbReference type="EMBL" id="TKR32943.1"/>
    </source>
</evidence>
<sequence length="292" mass="30456">MTENNSRGIDRMEIHYRQQLCALMDGDLPPEEARFLLRRLQHDAELGGCWERWQMIGESLRGRAAAPLPSDFSQRVAAAIAAEPAAARPPATQSPRWARWGGGALAASVALIALFMARQQTPSGAIPDTESAPIVAAASMPPAQAPEPAAPSVPDPTPAATLAAATVAVAEVPRRVANRRASTRSQSQRAALRAARENADPPIVAVAVNDATASSAVSSSALVASKDPFASQAAAPSRPWPSATLPQLSGSSALSVDYGTNGAYYPFQPRVPVHAPQPSGDAVQGAEEAPQR</sequence>
<dbReference type="Pfam" id="PF03872">
    <property type="entry name" value="RseA_N"/>
    <property type="match status" value="1"/>
</dbReference>
<dbReference type="PANTHER" id="PTHR38104">
    <property type="match status" value="1"/>
</dbReference>
<reference evidence="3 4" key="1">
    <citation type="submission" date="2019-04" db="EMBL/GenBank/DDBJ databases">
        <title>Reference strain of H23.</title>
        <authorList>
            <person name="Luo X."/>
        </authorList>
    </citation>
    <scope>NUCLEOTIDE SEQUENCE [LARGE SCALE GENOMIC DNA]</scope>
    <source>
        <strain evidence="3 4">H23</strain>
    </source>
</reference>
<dbReference type="Proteomes" id="UP000308707">
    <property type="component" value="Unassembled WGS sequence"/>
</dbReference>
<dbReference type="AlphaFoldDB" id="A0A4V5ZQG2"/>
<dbReference type="InterPro" id="IPR005572">
    <property type="entry name" value="Anti-sigma_E_RseA_N"/>
</dbReference>
<feature type="domain" description="Anti sigma-E protein RseA N-terminal" evidence="2">
    <location>
        <begin position="18"/>
        <end position="92"/>
    </location>
</feature>
<feature type="region of interest" description="Disordered" evidence="1">
    <location>
        <begin position="176"/>
        <end position="196"/>
    </location>
</feature>
<comment type="caution">
    <text evidence="3">The sequence shown here is derived from an EMBL/GenBank/DDBJ whole genome shotgun (WGS) entry which is preliminary data.</text>
</comment>